<reference evidence="1" key="1">
    <citation type="submission" date="2023-03" db="EMBL/GenBank/DDBJ databases">
        <title>Chromosome-scale reference genome and RAD-based genetic map of yellow starthistle (Centaurea solstitialis) reveal putative structural variation and QTLs associated with invader traits.</title>
        <authorList>
            <person name="Reatini B."/>
            <person name="Cang F.A."/>
            <person name="Jiang Q."/>
            <person name="Mckibben M.T.W."/>
            <person name="Barker M.S."/>
            <person name="Rieseberg L.H."/>
            <person name="Dlugosch K.M."/>
        </authorList>
    </citation>
    <scope>NUCLEOTIDE SEQUENCE</scope>
    <source>
        <strain evidence="1">CAN-66</strain>
        <tissue evidence="1">Leaf</tissue>
    </source>
</reference>
<keyword evidence="2" id="KW-1185">Reference proteome</keyword>
<protein>
    <recommendedName>
        <fullName evidence="3">Reverse transcriptase</fullName>
    </recommendedName>
</protein>
<sequence length="114" mass="12622">MVSILINGSPTNEFCLGKGFRQGDPLAPFLFIIAAKALNIAMKEAGAKGVFHGVKLPKKGPTISHLQYADDALFIGTWNNILKIGKEFDKVNIPLPCWFQEFDKEELIFSQLQA</sequence>
<proteinExistence type="predicted"/>
<evidence type="ECO:0000313" key="1">
    <source>
        <dbReference type="EMBL" id="KAJ9537003.1"/>
    </source>
</evidence>
<evidence type="ECO:0000313" key="2">
    <source>
        <dbReference type="Proteomes" id="UP001172457"/>
    </source>
</evidence>
<dbReference type="AlphaFoldDB" id="A0AA38SDT8"/>
<name>A0AA38SDT8_9ASTR</name>
<accession>A0AA38SDT8</accession>
<dbReference type="Proteomes" id="UP001172457">
    <property type="component" value="Chromosome 8"/>
</dbReference>
<evidence type="ECO:0008006" key="3">
    <source>
        <dbReference type="Google" id="ProtNLM"/>
    </source>
</evidence>
<comment type="caution">
    <text evidence="1">The sequence shown here is derived from an EMBL/GenBank/DDBJ whole genome shotgun (WGS) entry which is preliminary data.</text>
</comment>
<gene>
    <name evidence="1" type="ORF">OSB04_029736</name>
</gene>
<organism evidence="1 2">
    <name type="scientific">Centaurea solstitialis</name>
    <name type="common">yellow star-thistle</name>
    <dbReference type="NCBI Taxonomy" id="347529"/>
    <lineage>
        <taxon>Eukaryota</taxon>
        <taxon>Viridiplantae</taxon>
        <taxon>Streptophyta</taxon>
        <taxon>Embryophyta</taxon>
        <taxon>Tracheophyta</taxon>
        <taxon>Spermatophyta</taxon>
        <taxon>Magnoliopsida</taxon>
        <taxon>eudicotyledons</taxon>
        <taxon>Gunneridae</taxon>
        <taxon>Pentapetalae</taxon>
        <taxon>asterids</taxon>
        <taxon>campanulids</taxon>
        <taxon>Asterales</taxon>
        <taxon>Asteraceae</taxon>
        <taxon>Carduoideae</taxon>
        <taxon>Cardueae</taxon>
        <taxon>Centaureinae</taxon>
        <taxon>Centaurea</taxon>
    </lineage>
</organism>
<dbReference type="EMBL" id="JARYMX010000008">
    <property type="protein sequence ID" value="KAJ9537003.1"/>
    <property type="molecule type" value="Genomic_DNA"/>
</dbReference>